<dbReference type="SUPFAM" id="SSF48208">
    <property type="entry name" value="Six-hairpin glycosidases"/>
    <property type="match status" value="1"/>
</dbReference>
<proteinExistence type="inferred from homology"/>
<keyword evidence="5" id="KW-1185">Reference proteome</keyword>
<dbReference type="Gene3D" id="1.50.10.10">
    <property type="match status" value="1"/>
</dbReference>
<evidence type="ECO:0000256" key="1">
    <source>
        <dbReference type="ARBA" id="ARBA00022801"/>
    </source>
</evidence>
<dbReference type="Proteomes" id="UP001501591">
    <property type="component" value="Unassembled WGS sequence"/>
</dbReference>
<dbReference type="PANTHER" id="PTHR36845">
    <property type="entry name" value="HYDROLASE, PUTATIVE (AFU_ORTHOLOGUE AFUA_7G05090)-RELATED"/>
    <property type="match status" value="1"/>
</dbReference>
<sequence length="396" mass="43991">MESPSLDIEHALHVAEEQVRRLVTDYPVQFPTYTQRGKWHFEDDPWAPVWTGGFLAGQLWIFAELSGEEWWRNRAEQYSLALEPRKTDAGTHDIGFLFDPSWGRWHALDASARTTDVLVQAGRTMAGRFNPNGHYLRTWVDAGSTFIDVMMNIGVIFRAAALSGDEGLRRIAVEHALTTRKFLVRGDATTVHEGWFDPRSGQFLHAATHQGFRSDSCWARGLAWGIYGFGTAFQGSGDSRFLTTARSLADTYVQRTGTDYIPPNDWDDPRPVQPYESSAAAIAASGMLQLAELCEDDGAEYARYAVGILTALTGSTFLADPDREWEGVLRHATYHHGNGLGVDESVMWGDYYFTEALWRLASSPSLRTLAGFPGGSASDSTTAQQPIRDSPGRTSR</sequence>
<gene>
    <name evidence="4" type="ORF">GCM10022383_09920</name>
</gene>
<feature type="region of interest" description="Disordered" evidence="3">
    <location>
        <begin position="372"/>
        <end position="396"/>
    </location>
</feature>
<protein>
    <submittedName>
        <fullName evidence="4">Glycoside hydrolase family 88 protein</fullName>
    </submittedName>
</protein>
<organism evidence="4 5">
    <name type="scientific">Microbacterium soli</name>
    <dbReference type="NCBI Taxonomy" id="446075"/>
    <lineage>
        <taxon>Bacteria</taxon>
        <taxon>Bacillati</taxon>
        <taxon>Actinomycetota</taxon>
        <taxon>Actinomycetes</taxon>
        <taxon>Micrococcales</taxon>
        <taxon>Microbacteriaceae</taxon>
        <taxon>Microbacterium</taxon>
    </lineage>
</organism>
<keyword evidence="1 4" id="KW-0378">Hydrolase</keyword>
<dbReference type="GO" id="GO:0016787">
    <property type="term" value="F:hydrolase activity"/>
    <property type="evidence" value="ECO:0007669"/>
    <property type="project" value="UniProtKB-KW"/>
</dbReference>
<dbReference type="PANTHER" id="PTHR36845:SF1">
    <property type="entry name" value="HYDROLASE, PUTATIVE (AFU_ORTHOLOGUE AFUA_7G05090)-RELATED"/>
    <property type="match status" value="1"/>
</dbReference>
<name>A0ABP7MZA5_9MICO</name>
<comment type="caution">
    <text evidence="4">The sequence shown here is derived from an EMBL/GenBank/DDBJ whole genome shotgun (WGS) entry which is preliminary data.</text>
</comment>
<comment type="similarity">
    <text evidence="2">Belongs to the glycosyl hydrolase 88 family.</text>
</comment>
<dbReference type="RefSeq" id="WP_344818414.1">
    <property type="nucleotide sequence ID" value="NZ_BAABCP010000001.1"/>
</dbReference>
<evidence type="ECO:0000313" key="5">
    <source>
        <dbReference type="Proteomes" id="UP001501591"/>
    </source>
</evidence>
<evidence type="ECO:0000256" key="3">
    <source>
        <dbReference type="SAM" id="MobiDB-lite"/>
    </source>
</evidence>
<reference evidence="5" key="1">
    <citation type="journal article" date="2019" name="Int. J. Syst. Evol. Microbiol.">
        <title>The Global Catalogue of Microorganisms (GCM) 10K type strain sequencing project: providing services to taxonomists for standard genome sequencing and annotation.</title>
        <authorList>
            <consortium name="The Broad Institute Genomics Platform"/>
            <consortium name="The Broad Institute Genome Sequencing Center for Infectious Disease"/>
            <person name="Wu L."/>
            <person name="Ma J."/>
        </authorList>
    </citation>
    <scope>NUCLEOTIDE SEQUENCE [LARGE SCALE GENOMIC DNA]</scope>
    <source>
        <strain evidence="5">JCM 17024</strain>
    </source>
</reference>
<dbReference type="InterPro" id="IPR008928">
    <property type="entry name" value="6-hairpin_glycosidase_sf"/>
</dbReference>
<feature type="compositionally biased region" description="Polar residues" evidence="3">
    <location>
        <begin position="377"/>
        <end position="396"/>
    </location>
</feature>
<dbReference type="InterPro" id="IPR012341">
    <property type="entry name" value="6hp_glycosidase-like_sf"/>
</dbReference>
<evidence type="ECO:0000256" key="2">
    <source>
        <dbReference type="ARBA" id="ARBA00038358"/>
    </source>
</evidence>
<accession>A0ABP7MZA5</accession>
<dbReference type="EMBL" id="BAABCP010000001">
    <property type="protein sequence ID" value="GAA3933384.1"/>
    <property type="molecule type" value="Genomic_DNA"/>
</dbReference>
<dbReference type="InterPro" id="IPR052369">
    <property type="entry name" value="UG_Glycosaminoglycan_Hydrolase"/>
</dbReference>
<evidence type="ECO:0000313" key="4">
    <source>
        <dbReference type="EMBL" id="GAA3933384.1"/>
    </source>
</evidence>